<feature type="domain" description="Death" evidence="2">
    <location>
        <begin position="63"/>
        <end position="112"/>
    </location>
</feature>
<reference evidence="3 4" key="1">
    <citation type="submission" date="2018-11" db="EMBL/GenBank/DDBJ databases">
        <authorList>
            <consortium name="Pathogen Informatics"/>
        </authorList>
    </citation>
    <scope>NUCLEOTIDE SEQUENCE [LARGE SCALE GENOMIC DNA]</scope>
</reference>
<accession>A0A3P7ZCD1</accession>
<dbReference type="EMBL" id="UZAJ01006585">
    <property type="protein sequence ID" value="VDO47752.1"/>
    <property type="molecule type" value="Genomic_DNA"/>
</dbReference>
<organism evidence="3 4">
    <name type="scientific">Onchocerca flexuosa</name>
    <dbReference type="NCBI Taxonomy" id="387005"/>
    <lineage>
        <taxon>Eukaryota</taxon>
        <taxon>Metazoa</taxon>
        <taxon>Ecdysozoa</taxon>
        <taxon>Nematoda</taxon>
        <taxon>Chromadorea</taxon>
        <taxon>Rhabditida</taxon>
        <taxon>Spirurina</taxon>
        <taxon>Spiruromorpha</taxon>
        <taxon>Filarioidea</taxon>
        <taxon>Onchocercidae</taxon>
        <taxon>Onchocerca</taxon>
    </lineage>
</organism>
<evidence type="ECO:0000313" key="4">
    <source>
        <dbReference type="Proteomes" id="UP000267606"/>
    </source>
</evidence>
<proteinExistence type="predicted"/>
<evidence type="ECO:0000313" key="3">
    <source>
        <dbReference type="EMBL" id="VDO47752.1"/>
    </source>
</evidence>
<dbReference type="AlphaFoldDB" id="A0A3P7ZCD1"/>
<dbReference type="GO" id="GO:0007165">
    <property type="term" value="P:signal transduction"/>
    <property type="evidence" value="ECO:0007669"/>
    <property type="project" value="InterPro"/>
</dbReference>
<dbReference type="SUPFAM" id="SSF47986">
    <property type="entry name" value="DEATH domain"/>
    <property type="match status" value="1"/>
</dbReference>
<sequence>MAFQELRDRIPGFTDDKKSDKGTINNTNSCASSALHNGKEHIEPSAALTDSHIEQLAPLLANNWSTLADVMNVNKERIDAKEEPMKVAQRILTAWRQKEGKAATVKRISSVLLMAELFSEQVGQVFRGNTPKRISA</sequence>
<feature type="compositionally biased region" description="Basic and acidic residues" evidence="1">
    <location>
        <begin position="1"/>
        <end position="21"/>
    </location>
</feature>
<dbReference type="Gene3D" id="1.10.533.10">
    <property type="entry name" value="Death Domain, Fas"/>
    <property type="match status" value="1"/>
</dbReference>
<dbReference type="InterPro" id="IPR011029">
    <property type="entry name" value="DEATH-like_dom_sf"/>
</dbReference>
<gene>
    <name evidence="3" type="ORF">OFLC_LOCUS6737</name>
</gene>
<dbReference type="InterPro" id="IPR000488">
    <property type="entry name" value="Death_dom"/>
</dbReference>
<dbReference type="CDD" id="cd01670">
    <property type="entry name" value="Death"/>
    <property type="match status" value="1"/>
</dbReference>
<dbReference type="Pfam" id="PF00531">
    <property type="entry name" value="Death"/>
    <property type="match status" value="1"/>
</dbReference>
<dbReference type="Proteomes" id="UP000267606">
    <property type="component" value="Unassembled WGS sequence"/>
</dbReference>
<dbReference type="PROSITE" id="PS50017">
    <property type="entry name" value="DEATH_DOMAIN"/>
    <property type="match status" value="1"/>
</dbReference>
<evidence type="ECO:0000259" key="2">
    <source>
        <dbReference type="PROSITE" id="PS50017"/>
    </source>
</evidence>
<keyword evidence="4" id="KW-1185">Reference proteome</keyword>
<feature type="region of interest" description="Disordered" evidence="1">
    <location>
        <begin position="1"/>
        <end position="25"/>
    </location>
</feature>
<protein>
    <recommendedName>
        <fullName evidence="2">Death domain-containing protein</fullName>
    </recommendedName>
</protein>
<name>A0A3P7ZCD1_9BILA</name>
<evidence type="ECO:0000256" key="1">
    <source>
        <dbReference type="SAM" id="MobiDB-lite"/>
    </source>
</evidence>